<evidence type="ECO:0000256" key="2">
    <source>
        <dbReference type="ARBA" id="ARBA00001947"/>
    </source>
</evidence>
<evidence type="ECO:0000256" key="8">
    <source>
        <dbReference type="ARBA" id="ARBA00022729"/>
    </source>
</evidence>
<dbReference type="EMBL" id="JBHSGN010000143">
    <property type="protein sequence ID" value="MFC4676534.1"/>
    <property type="molecule type" value="Genomic_DNA"/>
</dbReference>
<evidence type="ECO:0000256" key="4">
    <source>
        <dbReference type="ARBA" id="ARBA00005250"/>
    </source>
</evidence>
<comment type="caution">
    <text evidence="14">The sequence shown here is derived from an EMBL/GenBank/DDBJ whole genome shotgun (WGS) entry which is preliminary data.</text>
</comment>
<evidence type="ECO:0000313" key="15">
    <source>
        <dbReference type="Proteomes" id="UP001596023"/>
    </source>
</evidence>
<dbReference type="SUPFAM" id="SSF56281">
    <property type="entry name" value="Metallo-hydrolase/oxidoreductase"/>
    <property type="match status" value="1"/>
</dbReference>
<feature type="domain" description="Metallo-beta-lactamase" evidence="13">
    <location>
        <begin position="57"/>
        <end position="227"/>
    </location>
</feature>
<protein>
    <recommendedName>
        <fullName evidence="6">beta-lactamase</fullName>
        <ecNumber evidence="6">3.5.2.6</ecNumber>
    </recommendedName>
</protein>
<evidence type="ECO:0000313" key="14">
    <source>
        <dbReference type="EMBL" id="MFC4676534.1"/>
    </source>
</evidence>
<dbReference type="GO" id="GO:0008800">
    <property type="term" value="F:beta-lactamase activity"/>
    <property type="evidence" value="ECO:0007669"/>
    <property type="project" value="UniProtKB-EC"/>
</dbReference>
<dbReference type="InterPro" id="IPR050855">
    <property type="entry name" value="NDM-1-like"/>
</dbReference>
<evidence type="ECO:0000259" key="13">
    <source>
        <dbReference type="SMART" id="SM00849"/>
    </source>
</evidence>
<keyword evidence="12" id="KW-0046">Antibiotic resistance</keyword>
<comment type="subunit">
    <text evidence="5">Monomer.</text>
</comment>
<name>A0ABV9L2N0_9BACT</name>
<evidence type="ECO:0000256" key="1">
    <source>
        <dbReference type="ARBA" id="ARBA00001526"/>
    </source>
</evidence>
<evidence type="ECO:0000256" key="7">
    <source>
        <dbReference type="ARBA" id="ARBA00022723"/>
    </source>
</evidence>
<dbReference type="Proteomes" id="UP001596023">
    <property type="component" value="Unassembled WGS sequence"/>
</dbReference>
<dbReference type="InterPro" id="IPR058199">
    <property type="entry name" value="BlaB//VIM/IMP-1"/>
</dbReference>
<dbReference type="PANTHER" id="PTHR42951">
    <property type="entry name" value="METALLO-BETA-LACTAMASE DOMAIN-CONTAINING"/>
    <property type="match status" value="1"/>
</dbReference>
<evidence type="ECO:0000256" key="11">
    <source>
        <dbReference type="ARBA" id="ARBA00022833"/>
    </source>
</evidence>
<dbReference type="PANTHER" id="PTHR42951:SF4">
    <property type="entry name" value="ACYL-COENZYME A THIOESTERASE MBLAC2"/>
    <property type="match status" value="1"/>
</dbReference>
<gene>
    <name evidence="14" type="primary">bla</name>
    <name evidence="14" type="ORF">ACFO6W_22900</name>
</gene>
<dbReference type="Gene3D" id="3.60.15.10">
    <property type="entry name" value="Ribonuclease Z/Hydroxyacylglutathione hydrolase-like"/>
    <property type="match status" value="1"/>
</dbReference>
<sequence>MKTHLFFLFILFIQLPLRAQSDYPKIRISEDVELIKLSEKAYVHVSVSEIDGFGKVSSNGLILVSKDEAFLFDTPATDSQTETLVKWIADSLKATVSTFVPNHWHEDCLGGLDYLHSKGVKSYANQMTIDITKGKSLPIPQQGFSDSLSLKLHDIDVSCYYLGGGHSSDNIVVWIPSEKILFAGCMAKDIHSKGLGNLSDAVIDEWSPTIKKVIAKFSDAKIVIPGHGQIGGIEILQHTKGLLQQHLKIK</sequence>
<dbReference type="SMART" id="SM00849">
    <property type="entry name" value="Lactamase_B"/>
    <property type="match status" value="1"/>
</dbReference>
<keyword evidence="9" id="KW-0574">Periplasm</keyword>
<evidence type="ECO:0000256" key="9">
    <source>
        <dbReference type="ARBA" id="ARBA00022764"/>
    </source>
</evidence>
<evidence type="ECO:0000256" key="3">
    <source>
        <dbReference type="ARBA" id="ARBA00004418"/>
    </source>
</evidence>
<comment type="cofactor">
    <cofactor evidence="2">
        <name>Zn(2+)</name>
        <dbReference type="ChEBI" id="CHEBI:29105"/>
    </cofactor>
</comment>
<accession>A0ABV9L2N0</accession>
<organism evidence="14 15">
    <name type="scientific">Dysgonomonas termitidis</name>
    <dbReference type="NCBI Taxonomy" id="1516126"/>
    <lineage>
        <taxon>Bacteria</taxon>
        <taxon>Pseudomonadati</taxon>
        <taxon>Bacteroidota</taxon>
        <taxon>Bacteroidia</taxon>
        <taxon>Bacteroidales</taxon>
        <taxon>Dysgonomonadaceae</taxon>
        <taxon>Dysgonomonas</taxon>
    </lineage>
</organism>
<dbReference type="InterPro" id="IPR036866">
    <property type="entry name" value="RibonucZ/Hydroxyglut_hydro"/>
</dbReference>
<comment type="catalytic activity">
    <reaction evidence="1">
        <text>a beta-lactam + H2O = a substituted beta-amino acid</text>
        <dbReference type="Rhea" id="RHEA:20401"/>
        <dbReference type="ChEBI" id="CHEBI:15377"/>
        <dbReference type="ChEBI" id="CHEBI:35627"/>
        <dbReference type="ChEBI" id="CHEBI:140347"/>
        <dbReference type="EC" id="3.5.2.6"/>
    </reaction>
</comment>
<evidence type="ECO:0000256" key="10">
    <source>
        <dbReference type="ARBA" id="ARBA00022801"/>
    </source>
</evidence>
<evidence type="ECO:0000256" key="6">
    <source>
        <dbReference type="ARBA" id="ARBA00012865"/>
    </source>
</evidence>
<dbReference type="NCBIfam" id="NF012229">
    <property type="entry name" value="bla_class_B_core"/>
    <property type="match status" value="1"/>
</dbReference>
<keyword evidence="11" id="KW-0862">Zinc</keyword>
<dbReference type="EC" id="3.5.2.6" evidence="6"/>
<dbReference type="InterPro" id="IPR001279">
    <property type="entry name" value="Metallo-B-lactamas"/>
</dbReference>
<keyword evidence="15" id="KW-1185">Reference proteome</keyword>
<dbReference type="RefSeq" id="WP_380000873.1">
    <property type="nucleotide sequence ID" value="NZ_JBHSGN010000143.1"/>
</dbReference>
<comment type="similarity">
    <text evidence="4">Belongs to the metallo-beta-lactamase superfamily. Class-B beta-lactamase family.</text>
</comment>
<keyword evidence="7" id="KW-0479">Metal-binding</keyword>
<dbReference type="CDD" id="cd16302">
    <property type="entry name" value="CcrA-like_MBL-B1"/>
    <property type="match status" value="1"/>
</dbReference>
<dbReference type="NCBIfam" id="NF033088">
    <property type="entry name" value="bla_subclass_B1"/>
    <property type="match status" value="1"/>
</dbReference>
<keyword evidence="8" id="KW-0732">Signal</keyword>
<evidence type="ECO:0000256" key="5">
    <source>
        <dbReference type="ARBA" id="ARBA00011245"/>
    </source>
</evidence>
<evidence type="ECO:0000256" key="12">
    <source>
        <dbReference type="ARBA" id="ARBA00023251"/>
    </source>
</evidence>
<proteinExistence type="inferred from homology"/>
<comment type="subcellular location">
    <subcellularLocation>
        <location evidence="3">Periplasm</location>
    </subcellularLocation>
</comment>
<reference evidence="15" key="1">
    <citation type="journal article" date="2019" name="Int. J. Syst. Evol. Microbiol.">
        <title>The Global Catalogue of Microorganisms (GCM) 10K type strain sequencing project: providing services to taxonomists for standard genome sequencing and annotation.</title>
        <authorList>
            <consortium name="The Broad Institute Genomics Platform"/>
            <consortium name="The Broad Institute Genome Sequencing Center for Infectious Disease"/>
            <person name="Wu L."/>
            <person name="Ma J."/>
        </authorList>
    </citation>
    <scope>NUCLEOTIDE SEQUENCE [LARGE SCALE GENOMIC DNA]</scope>
    <source>
        <strain evidence="15">CCUG 66188</strain>
    </source>
</reference>
<keyword evidence="10 14" id="KW-0378">Hydrolase</keyword>